<sequence>MSNRISREELVKIYKIEVSFFDSLQNSGLLNTETEDEVTYLLYEELPAFEKYATWHYDLEVNIPGIEIISHLLSKMEALRSENLKLRQNLR</sequence>
<comment type="caution">
    <text evidence="1">The sequence shown here is derived from an EMBL/GenBank/DDBJ whole genome shotgun (WGS) entry which is preliminary data.</text>
</comment>
<accession>A0ABR8WNP4</accession>
<evidence type="ECO:0000313" key="1">
    <source>
        <dbReference type="EMBL" id="MBD8018600.1"/>
    </source>
</evidence>
<proteinExistence type="predicted"/>
<protein>
    <submittedName>
        <fullName evidence="1">MerR family transcriptional regulator</fullName>
    </submittedName>
</protein>
<keyword evidence="2" id="KW-1185">Reference proteome</keyword>
<dbReference type="RefSeq" id="WP_251833808.1">
    <property type="nucleotide sequence ID" value="NZ_JACSPS010000003.1"/>
</dbReference>
<name>A0ABR8WNP4_9FLAO</name>
<organism evidence="1 2">
    <name type="scientific">Kaistella pullorum</name>
    <dbReference type="NCBI Taxonomy" id="2763074"/>
    <lineage>
        <taxon>Bacteria</taxon>
        <taxon>Pseudomonadati</taxon>
        <taxon>Bacteroidota</taxon>
        <taxon>Flavobacteriia</taxon>
        <taxon>Flavobacteriales</taxon>
        <taxon>Weeksellaceae</taxon>
        <taxon>Chryseobacterium group</taxon>
        <taxon>Kaistella</taxon>
    </lineage>
</organism>
<dbReference type="EMBL" id="JACSPS010000003">
    <property type="protein sequence ID" value="MBD8018600.1"/>
    <property type="molecule type" value="Genomic_DNA"/>
</dbReference>
<dbReference type="Proteomes" id="UP000626242">
    <property type="component" value="Unassembled WGS sequence"/>
</dbReference>
<reference evidence="1 2" key="1">
    <citation type="submission" date="2020-08" db="EMBL/GenBank/DDBJ databases">
        <title>A Genomic Blueprint of the Chicken Gut Microbiome.</title>
        <authorList>
            <person name="Gilroy R."/>
            <person name="Ravi A."/>
            <person name="Getino M."/>
            <person name="Pursley I."/>
            <person name="Horton D.L."/>
            <person name="Alikhan N.-F."/>
            <person name="Baker D."/>
            <person name="Gharbi K."/>
            <person name="Hall N."/>
            <person name="Watson M."/>
            <person name="Adriaenssens E.M."/>
            <person name="Foster-Nyarko E."/>
            <person name="Jarju S."/>
            <person name="Secka A."/>
            <person name="Antonio M."/>
            <person name="Oren A."/>
            <person name="Chaudhuri R."/>
            <person name="La Ragione R.M."/>
            <person name="Hildebrand F."/>
            <person name="Pallen M.J."/>
        </authorList>
    </citation>
    <scope>NUCLEOTIDE SEQUENCE [LARGE SCALE GENOMIC DNA]</scope>
    <source>
        <strain evidence="1 2">Sa1CVA4</strain>
    </source>
</reference>
<dbReference type="Pfam" id="PF13591">
    <property type="entry name" value="MerR_2"/>
    <property type="match status" value="1"/>
</dbReference>
<gene>
    <name evidence="1" type="ORF">H9628_08965</name>
</gene>
<evidence type="ECO:0000313" key="2">
    <source>
        <dbReference type="Proteomes" id="UP000626242"/>
    </source>
</evidence>
<dbReference type="Gene3D" id="1.10.1660.10">
    <property type="match status" value="1"/>
</dbReference>